<feature type="non-terminal residue" evidence="1">
    <location>
        <position position="34"/>
    </location>
</feature>
<protein>
    <submittedName>
        <fullName evidence="1">Uncharacterized protein</fullName>
    </submittedName>
</protein>
<dbReference type="EMBL" id="UINC01101881">
    <property type="protein sequence ID" value="SVC63057.1"/>
    <property type="molecule type" value="Genomic_DNA"/>
</dbReference>
<sequence length="34" mass="3626">MVAEQGVRCSMLHGNAIEVIRQTVSGNLNGISLK</sequence>
<organism evidence="1">
    <name type="scientific">marine metagenome</name>
    <dbReference type="NCBI Taxonomy" id="408172"/>
    <lineage>
        <taxon>unclassified sequences</taxon>
        <taxon>metagenomes</taxon>
        <taxon>ecological metagenomes</taxon>
    </lineage>
</organism>
<evidence type="ECO:0000313" key="1">
    <source>
        <dbReference type="EMBL" id="SVC63057.1"/>
    </source>
</evidence>
<gene>
    <name evidence="1" type="ORF">METZ01_LOCUS315911</name>
</gene>
<name>A0A382NRR4_9ZZZZ</name>
<proteinExistence type="predicted"/>
<reference evidence="1" key="1">
    <citation type="submission" date="2018-05" db="EMBL/GenBank/DDBJ databases">
        <authorList>
            <person name="Lanie J.A."/>
            <person name="Ng W.-L."/>
            <person name="Kazmierczak K.M."/>
            <person name="Andrzejewski T.M."/>
            <person name="Davidsen T.M."/>
            <person name="Wayne K.J."/>
            <person name="Tettelin H."/>
            <person name="Glass J.I."/>
            <person name="Rusch D."/>
            <person name="Podicherti R."/>
            <person name="Tsui H.-C.T."/>
            <person name="Winkler M.E."/>
        </authorList>
    </citation>
    <scope>NUCLEOTIDE SEQUENCE</scope>
</reference>
<accession>A0A382NRR4</accession>
<dbReference type="AlphaFoldDB" id="A0A382NRR4"/>